<dbReference type="GO" id="GO:0050308">
    <property type="term" value="F:sugar-phosphatase activity"/>
    <property type="evidence" value="ECO:0007669"/>
    <property type="project" value="TreeGrafter"/>
</dbReference>
<dbReference type="PANTHER" id="PTHR43481">
    <property type="entry name" value="FRUCTOSE-1-PHOSPHATE PHOSPHATASE"/>
    <property type="match status" value="1"/>
</dbReference>
<dbReference type="AlphaFoldDB" id="A0A919K8M0"/>
<organism evidence="1 2">
    <name type="scientific">Paractinoplanes rishiriensis</name>
    <dbReference type="NCBI Taxonomy" id="1050105"/>
    <lineage>
        <taxon>Bacteria</taxon>
        <taxon>Bacillati</taxon>
        <taxon>Actinomycetota</taxon>
        <taxon>Actinomycetes</taxon>
        <taxon>Micromonosporales</taxon>
        <taxon>Micromonosporaceae</taxon>
        <taxon>Paractinoplanes</taxon>
    </lineage>
</organism>
<dbReference type="Proteomes" id="UP000636960">
    <property type="component" value="Unassembled WGS sequence"/>
</dbReference>
<dbReference type="SUPFAM" id="SSF56784">
    <property type="entry name" value="HAD-like"/>
    <property type="match status" value="1"/>
</dbReference>
<gene>
    <name evidence="1" type="ORF">Ari01nite_88670</name>
</gene>
<proteinExistence type="predicted"/>
<dbReference type="EMBL" id="BOMV01000103">
    <property type="protein sequence ID" value="GIF01403.1"/>
    <property type="molecule type" value="Genomic_DNA"/>
</dbReference>
<evidence type="ECO:0000313" key="2">
    <source>
        <dbReference type="Proteomes" id="UP000636960"/>
    </source>
</evidence>
<dbReference type="InterPro" id="IPR023198">
    <property type="entry name" value="PGP-like_dom2"/>
</dbReference>
<comment type="caution">
    <text evidence="1">The sequence shown here is derived from an EMBL/GenBank/DDBJ whole genome shotgun (WGS) entry which is preliminary data.</text>
</comment>
<dbReference type="InterPro" id="IPR036412">
    <property type="entry name" value="HAD-like_sf"/>
</dbReference>
<dbReference type="InterPro" id="IPR023214">
    <property type="entry name" value="HAD_sf"/>
</dbReference>
<dbReference type="InterPro" id="IPR051806">
    <property type="entry name" value="HAD-like_SPP"/>
</dbReference>
<name>A0A919K8M0_9ACTN</name>
<protein>
    <submittedName>
        <fullName evidence="1">Haloacid dehalogenase</fullName>
    </submittedName>
</protein>
<sequence>MGSVTVKALIFDFDGLLMDTETTLLESWVWEWRRHGLELDPAGFFADHGGDANDGRYAALAAAVGPGYDRASSHTLRMAHRAELNVALQPAPGVVGWLDRAAELGLRLAVASSSASGHVSSMLRQAGLLARFEVLATGDEVAAHKPDPAVYLLALQRLGLPAGQAVAFEDTAHGVAAARAAGLRCVAVPNPHADHARFGAADLVVASAADVPLDAAVWGA</sequence>
<dbReference type="InterPro" id="IPR041492">
    <property type="entry name" value="HAD_2"/>
</dbReference>
<dbReference type="PRINTS" id="PR00413">
    <property type="entry name" value="HADHALOGNASE"/>
</dbReference>
<dbReference type="PANTHER" id="PTHR43481:SF4">
    <property type="entry name" value="GLYCEROL-1-PHOSPHATE PHOSPHOHYDROLASE 1-RELATED"/>
    <property type="match status" value="1"/>
</dbReference>
<dbReference type="InterPro" id="IPR006439">
    <property type="entry name" value="HAD-SF_hydro_IA"/>
</dbReference>
<dbReference type="Pfam" id="PF13419">
    <property type="entry name" value="HAD_2"/>
    <property type="match status" value="1"/>
</dbReference>
<dbReference type="SFLD" id="SFLDG01129">
    <property type="entry name" value="C1.5:_HAD__Beta-PGM__Phosphata"/>
    <property type="match status" value="1"/>
</dbReference>
<accession>A0A919K8M0</accession>
<dbReference type="NCBIfam" id="TIGR01509">
    <property type="entry name" value="HAD-SF-IA-v3"/>
    <property type="match status" value="1"/>
</dbReference>
<reference evidence="1" key="1">
    <citation type="submission" date="2021-01" db="EMBL/GenBank/DDBJ databases">
        <title>Whole genome shotgun sequence of Actinoplanes rishiriensis NBRC 108556.</title>
        <authorList>
            <person name="Komaki H."/>
            <person name="Tamura T."/>
        </authorList>
    </citation>
    <scope>NUCLEOTIDE SEQUENCE</scope>
    <source>
        <strain evidence="1">NBRC 108556</strain>
    </source>
</reference>
<evidence type="ECO:0000313" key="1">
    <source>
        <dbReference type="EMBL" id="GIF01403.1"/>
    </source>
</evidence>
<keyword evidence="2" id="KW-1185">Reference proteome</keyword>
<dbReference type="Gene3D" id="1.10.150.240">
    <property type="entry name" value="Putative phosphatase, domain 2"/>
    <property type="match status" value="1"/>
</dbReference>
<dbReference type="Gene3D" id="3.40.50.1000">
    <property type="entry name" value="HAD superfamily/HAD-like"/>
    <property type="match status" value="1"/>
</dbReference>
<dbReference type="SFLD" id="SFLDS00003">
    <property type="entry name" value="Haloacid_Dehalogenase"/>
    <property type="match status" value="1"/>
</dbReference>